<sequence>MSRDTVATIPKPTGQVSRIKRGGYKLQSVLQWDDAQYSHGIVRNLAESHLDMSVSYAKQDPVKIDLVCEKACEEVENLKAYQEVWPVRDFLKNLLQKSAQKEKAKAVVGGWKRVGPSDIRSFSYLYLRATPQTTYRNRWHCSRPRCGALRAYSLHHTPTNLGVQLHVPYSRRRGLFFGPEEKRDHTKIYVDRVLIVEAIPDSDDPLLCVPPAAQRKPDVSRNIRQKIEPEAVPVTKPAQALSDQVARRTRTPIVYKPICYPTTLSTSRESPFPDAFNDYF</sequence>
<dbReference type="AlphaFoldDB" id="J0WKS2"/>
<evidence type="ECO:0000313" key="1">
    <source>
        <dbReference type="EMBL" id="EJD32903.1"/>
    </source>
</evidence>
<dbReference type="EMBL" id="JH688568">
    <property type="protein sequence ID" value="EJD32903.1"/>
    <property type="molecule type" value="Genomic_DNA"/>
</dbReference>
<dbReference type="InParanoid" id="J0WKS2"/>
<reference evidence="2" key="1">
    <citation type="journal article" date="2012" name="Science">
        <title>The Paleozoic origin of enzymatic lignin decomposition reconstructed from 31 fungal genomes.</title>
        <authorList>
            <person name="Floudas D."/>
            <person name="Binder M."/>
            <person name="Riley R."/>
            <person name="Barry K."/>
            <person name="Blanchette R.A."/>
            <person name="Henrissat B."/>
            <person name="Martinez A.T."/>
            <person name="Otillar R."/>
            <person name="Spatafora J.W."/>
            <person name="Yadav J.S."/>
            <person name="Aerts A."/>
            <person name="Benoit I."/>
            <person name="Boyd A."/>
            <person name="Carlson A."/>
            <person name="Copeland A."/>
            <person name="Coutinho P.M."/>
            <person name="de Vries R.P."/>
            <person name="Ferreira P."/>
            <person name="Findley K."/>
            <person name="Foster B."/>
            <person name="Gaskell J."/>
            <person name="Glotzer D."/>
            <person name="Gorecki P."/>
            <person name="Heitman J."/>
            <person name="Hesse C."/>
            <person name="Hori C."/>
            <person name="Igarashi K."/>
            <person name="Jurgens J.A."/>
            <person name="Kallen N."/>
            <person name="Kersten P."/>
            <person name="Kohler A."/>
            <person name="Kuees U."/>
            <person name="Kumar T.K.A."/>
            <person name="Kuo A."/>
            <person name="LaButti K."/>
            <person name="Larrondo L.F."/>
            <person name="Lindquist E."/>
            <person name="Ling A."/>
            <person name="Lombard V."/>
            <person name="Lucas S."/>
            <person name="Lundell T."/>
            <person name="Martin R."/>
            <person name="McLaughlin D.J."/>
            <person name="Morgenstern I."/>
            <person name="Morin E."/>
            <person name="Murat C."/>
            <person name="Nagy L.G."/>
            <person name="Nolan M."/>
            <person name="Ohm R.A."/>
            <person name="Patyshakuliyeva A."/>
            <person name="Rokas A."/>
            <person name="Ruiz-Duenas F.J."/>
            <person name="Sabat G."/>
            <person name="Salamov A."/>
            <person name="Samejima M."/>
            <person name="Schmutz J."/>
            <person name="Slot J.C."/>
            <person name="St John F."/>
            <person name="Stenlid J."/>
            <person name="Sun H."/>
            <person name="Sun S."/>
            <person name="Syed K."/>
            <person name="Tsang A."/>
            <person name="Wiebenga A."/>
            <person name="Young D."/>
            <person name="Pisabarro A."/>
            <person name="Eastwood D.C."/>
            <person name="Martin F."/>
            <person name="Cullen D."/>
            <person name="Grigoriev I.V."/>
            <person name="Hibbett D.S."/>
        </authorList>
    </citation>
    <scope>NUCLEOTIDE SEQUENCE [LARGE SCALE GENOMIC DNA]</scope>
    <source>
        <strain evidence="2">TFB10046</strain>
    </source>
</reference>
<accession>J0WKS2</accession>
<protein>
    <submittedName>
        <fullName evidence="1">Uncharacterized protein</fullName>
    </submittedName>
</protein>
<dbReference type="KEGG" id="adl:AURDEDRAFT_178003"/>
<gene>
    <name evidence="1" type="ORF">AURDEDRAFT_178003</name>
</gene>
<evidence type="ECO:0000313" key="2">
    <source>
        <dbReference type="Proteomes" id="UP000006514"/>
    </source>
</evidence>
<dbReference type="OrthoDB" id="2686745at2759"/>
<dbReference type="Proteomes" id="UP000006514">
    <property type="component" value="Unassembled WGS sequence"/>
</dbReference>
<keyword evidence="2" id="KW-1185">Reference proteome</keyword>
<organism evidence="1 2">
    <name type="scientific">Auricularia subglabra (strain TFB-10046 / SS5)</name>
    <name type="common">White-rot fungus</name>
    <name type="synonym">Auricularia delicata (strain TFB10046)</name>
    <dbReference type="NCBI Taxonomy" id="717982"/>
    <lineage>
        <taxon>Eukaryota</taxon>
        <taxon>Fungi</taxon>
        <taxon>Dikarya</taxon>
        <taxon>Basidiomycota</taxon>
        <taxon>Agaricomycotina</taxon>
        <taxon>Agaricomycetes</taxon>
        <taxon>Auriculariales</taxon>
        <taxon>Auriculariaceae</taxon>
        <taxon>Auricularia</taxon>
    </lineage>
</organism>
<dbReference type="eggNOG" id="ENOG502SW2P">
    <property type="taxonomic scope" value="Eukaryota"/>
</dbReference>
<proteinExistence type="predicted"/>
<name>J0WKS2_AURST</name>